<accession>A0A1B6H1G6</accession>
<comment type="similarity">
    <text evidence="4">Belongs to the peptidase S1 family. CLIP subfamily.</text>
</comment>
<dbReference type="SUPFAM" id="SSF50494">
    <property type="entry name" value="Trypsin-like serine proteases"/>
    <property type="match status" value="1"/>
</dbReference>
<dbReference type="InterPro" id="IPR009003">
    <property type="entry name" value="Peptidase_S1_PA"/>
</dbReference>
<dbReference type="Gene3D" id="2.40.10.10">
    <property type="entry name" value="Trypsin-like serine proteases"/>
    <property type="match status" value="2"/>
</dbReference>
<organism evidence="8">
    <name type="scientific">Cuerna arida</name>
    <dbReference type="NCBI Taxonomy" id="1464854"/>
    <lineage>
        <taxon>Eukaryota</taxon>
        <taxon>Metazoa</taxon>
        <taxon>Ecdysozoa</taxon>
        <taxon>Arthropoda</taxon>
        <taxon>Hexapoda</taxon>
        <taxon>Insecta</taxon>
        <taxon>Pterygota</taxon>
        <taxon>Neoptera</taxon>
        <taxon>Paraneoptera</taxon>
        <taxon>Hemiptera</taxon>
        <taxon>Auchenorrhyncha</taxon>
        <taxon>Membracoidea</taxon>
        <taxon>Cicadellidae</taxon>
        <taxon>Cicadellinae</taxon>
        <taxon>Proconiini</taxon>
        <taxon>Cuerna</taxon>
    </lineage>
</organism>
<dbReference type="Pfam" id="PF00089">
    <property type="entry name" value="Trypsin"/>
    <property type="match status" value="1"/>
</dbReference>
<dbReference type="AlphaFoldDB" id="A0A1B6H1G6"/>
<dbReference type="InterPro" id="IPR001254">
    <property type="entry name" value="Trypsin_dom"/>
</dbReference>
<evidence type="ECO:0000256" key="4">
    <source>
        <dbReference type="ARBA" id="ARBA00024195"/>
    </source>
</evidence>
<dbReference type="InterPro" id="IPR043504">
    <property type="entry name" value="Peptidase_S1_PA_chymotrypsin"/>
</dbReference>
<dbReference type="InterPro" id="IPR001314">
    <property type="entry name" value="Peptidase_S1A"/>
</dbReference>
<evidence type="ECO:0000256" key="1">
    <source>
        <dbReference type="ARBA" id="ARBA00022729"/>
    </source>
</evidence>
<dbReference type="PRINTS" id="PR00722">
    <property type="entry name" value="CHYMOTRYPSIN"/>
</dbReference>
<keyword evidence="5" id="KW-0645">Protease</keyword>
<dbReference type="InterPro" id="IPR051487">
    <property type="entry name" value="Ser/Thr_Proteases_Immune/Dev"/>
</dbReference>
<name>A0A1B6H1G6_9HEMI</name>
<sequence length="322" mass="36109">MDKNFPILLITLSSILISCSCQLNQDDRLVQNINKIRRLPGLDVCGLSSSSFETKIINGRPAELGAYPWMALVGYKLKQSQETQVPRWLCAGSLITDLYILTAAHCLDPKVITTRRQLVPTTVRLGELDLDPNVADGARPINVDIERVIFHEQYNNNLKINDIGLIRLKTKVPYSDLIRPICLPPPEFQNNLFVGFSPVVAGWGKSLESDPRTSTRLLEVEVQIKELDECRRNITSTQLLKNAVIDNRVLCAGSPGKDSCQGDSGGPLMFYRRMRYVPKNASGNMFQMGIVSYGFGCARPNYPGVYTRVTEYMPWIIDNLDI</sequence>
<evidence type="ECO:0000256" key="6">
    <source>
        <dbReference type="SAM" id="SignalP"/>
    </source>
</evidence>
<evidence type="ECO:0000259" key="7">
    <source>
        <dbReference type="PROSITE" id="PS50240"/>
    </source>
</evidence>
<dbReference type="CDD" id="cd00190">
    <property type="entry name" value="Tryp_SPc"/>
    <property type="match status" value="1"/>
</dbReference>
<dbReference type="PANTHER" id="PTHR24256">
    <property type="entry name" value="TRYPTASE-RELATED"/>
    <property type="match status" value="1"/>
</dbReference>
<dbReference type="InterPro" id="IPR033116">
    <property type="entry name" value="TRYPSIN_SER"/>
</dbReference>
<dbReference type="PROSITE" id="PS51257">
    <property type="entry name" value="PROKAR_LIPOPROTEIN"/>
    <property type="match status" value="1"/>
</dbReference>
<dbReference type="PROSITE" id="PS50240">
    <property type="entry name" value="TRYPSIN_DOM"/>
    <property type="match status" value="1"/>
</dbReference>
<feature type="signal peptide" evidence="6">
    <location>
        <begin position="1"/>
        <end position="21"/>
    </location>
</feature>
<dbReference type="GO" id="GO:0004252">
    <property type="term" value="F:serine-type endopeptidase activity"/>
    <property type="evidence" value="ECO:0007669"/>
    <property type="project" value="InterPro"/>
</dbReference>
<dbReference type="PROSITE" id="PS00134">
    <property type="entry name" value="TRYPSIN_HIS"/>
    <property type="match status" value="1"/>
</dbReference>
<keyword evidence="5" id="KW-0378">Hydrolase</keyword>
<keyword evidence="1 6" id="KW-0732">Signal</keyword>
<feature type="domain" description="Peptidase S1" evidence="7">
    <location>
        <begin position="56"/>
        <end position="321"/>
    </location>
</feature>
<evidence type="ECO:0000256" key="2">
    <source>
        <dbReference type="ARBA" id="ARBA00023157"/>
    </source>
</evidence>
<protein>
    <recommendedName>
        <fullName evidence="7">Peptidase S1 domain-containing protein</fullName>
    </recommendedName>
</protein>
<dbReference type="FunFam" id="2.40.10.10:FF:000002">
    <property type="entry name" value="Transmembrane protease serine"/>
    <property type="match status" value="1"/>
</dbReference>
<dbReference type="InterPro" id="IPR018114">
    <property type="entry name" value="TRYPSIN_HIS"/>
</dbReference>
<dbReference type="FunFam" id="2.40.10.10:FF:000028">
    <property type="entry name" value="Serine protease easter"/>
    <property type="match status" value="1"/>
</dbReference>
<dbReference type="EMBL" id="GECZ01001233">
    <property type="protein sequence ID" value="JAS68536.1"/>
    <property type="molecule type" value="Transcribed_RNA"/>
</dbReference>
<reference evidence="8" key="1">
    <citation type="submission" date="2015-11" db="EMBL/GenBank/DDBJ databases">
        <title>De novo transcriptome assembly of four potential Pierce s Disease insect vectors from Arizona vineyards.</title>
        <authorList>
            <person name="Tassone E.E."/>
        </authorList>
    </citation>
    <scope>NUCLEOTIDE SEQUENCE</scope>
</reference>
<evidence type="ECO:0000313" key="8">
    <source>
        <dbReference type="EMBL" id="JAS68536.1"/>
    </source>
</evidence>
<gene>
    <name evidence="8" type="ORF">g.24871</name>
</gene>
<keyword evidence="5" id="KW-0720">Serine protease</keyword>
<keyword evidence="2" id="KW-1015">Disulfide bond</keyword>
<keyword evidence="3" id="KW-0325">Glycoprotein</keyword>
<dbReference type="SMART" id="SM00020">
    <property type="entry name" value="Tryp_SPc"/>
    <property type="match status" value="1"/>
</dbReference>
<feature type="chain" id="PRO_5008584045" description="Peptidase S1 domain-containing protein" evidence="6">
    <location>
        <begin position="22"/>
        <end position="322"/>
    </location>
</feature>
<proteinExistence type="inferred from homology"/>
<evidence type="ECO:0000256" key="5">
    <source>
        <dbReference type="RuleBase" id="RU363034"/>
    </source>
</evidence>
<dbReference type="GO" id="GO:0006508">
    <property type="term" value="P:proteolysis"/>
    <property type="evidence" value="ECO:0007669"/>
    <property type="project" value="UniProtKB-KW"/>
</dbReference>
<dbReference type="PROSITE" id="PS00135">
    <property type="entry name" value="TRYPSIN_SER"/>
    <property type="match status" value="1"/>
</dbReference>
<evidence type="ECO:0000256" key="3">
    <source>
        <dbReference type="ARBA" id="ARBA00023180"/>
    </source>
</evidence>